<evidence type="ECO:0000313" key="9">
    <source>
        <dbReference type="EMBL" id="GAW26382.1"/>
    </source>
</evidence>
<evidence type="ECO:0000256" key="2">
    <source>
        <dbReference type="ARBA" id="ARBA00010617"/>
    </source>
</evidence>
<reference evidence="9" key="1">
    <citation type="submission" date="2016-03" db="EMBL/GenBank/DDBJ databases">
        <title>Draft genome sequence of Rosellinia necatrix.</title>
        <authorList>
            <person name="Kanematsu S."/>
        </authorList>
    </citation>
    <scope>NUCLEOTIDE SEQUENCE [LARGE SCALE GENOMIC DNA]</scope>
    <source>
        <strain evidence="9">W97</strain>
    </source>
</reference>
<evidence type="ECO:0000313" key="10">
    <source>
        <dbReference type="Proteomes" id="UP000054516"/>
    </source>
</evidence>
<keyword evidence="10" id="KW-1185">Reference proteome</keyword>
<proteinExistence type="inferred from homology"/>
<feature type="transmembrane region" description="Helical" evidence="8">
    <location>
        <begin position="12"/>
        <end position="34"/>
    </location>
</feature>
<dbReference type="Proteomes" id="UP000054516">
    <property type="component" value="Unassembled WGS sequence"/>
</dbReference>
<dbReference type="PANTHER" id="PTHR24305:SF77">
    <property type="entry name" value="CYTOCHROME P450 MONOOXYGENASE"/>
    <property type="match status" value="1"/>
</dbReference>
<keyword evidence="4" id="KW-0479">Metal-binding</keyword>
<dbReference type="PANTHER" id="PTHR24305">
    <property type="entry name" value="CYTOCHROME P450"/>
    <property type="match status" value="1"/>
</dbReference>
<dbReference type="EMBL" id="DF977475">
    <property type="protein sequence ID" value="GAW26382.1"/>
    <property type="molecule type" value="Genomic_DNA"/>
</dbReference>
<gene>
    <name evidence="9" type="ORF">SAMD00023353_3000070</name>
</gene>
<evidence type="ECO:0000256" key="6">
    <source>
        <dbReference type="ARBA" id="ARBA00023004"/>
    </source>
</evidence>
<comment type="cofactor">
    <cofactor evidence="1">
        <name>heme</name>
        <dbReference type="ChEBI" id="CHEBI:30413"/>
    </cofactor>
</comment>
<evidence type="ECO:0000256" key="7">
    <source>
        <dbReference type="ARBA" id="ARBA00023033"/>
    </source>
</evidence>
<dbReference type="Gene3D" id="1.10.630.10">
    <property type="entry name" value="Cytochrome P450"/>
    <property type="match status" value="1"/>
</dbReference>
<keyword evidence="5" id="KW-0560">Oxidoreductase</keyword>
<keyword evidence="3" id="KW-0349">Heme</keyword>
<dbReference type="InterPro" id="IPR050121">
    <property type="entry name" value="Cytochrome_P450_monoxygenase"/>
</dbReference>
<dbReference type="InterPro" id="IPR036396">
    <property type="entry name" value="Cyt_P450_sf"/>
</dbReference>
<dbReference type="OrthoDB" id="1470350at2759"/>
<evidence type="ECO:0000256" key="4">
    <source>
        <dbReference type="ARBA" id="ARBA00022723"/>
    </source>
</evidence>
<dbReference type="AlphaFoldDB" id="A0A1S8A8T3"/>
<protein>
    <submittedName>
        <fullName evidence="9">Putative cytochrome P450</fullName>
    </submittedName>
</protein>
<keyword evidence="8" id="KW-0812">Transmembrane</keyword>
<dbReference type="InterPro" id="IPR001128">
    <property type="entry name" value="Cyt_P450"/>
</dbReference>
<sequence>MILSGFQFELSAVPLITFAALVLWYTVSSFFTWYRLRHVPGPLLASFSYLWMIRNTLTLTQGGRLEALHEKYGPLVRVAPNHLVTNDPALLRRVLGVRSAYKRTTWYDCFKADGHDTMASMLDTRAHDSMKAKLTSGYHGRDNTELEAGIDGEVQHLVDVIRARHLETPAEFSGLTRRFTLDSLTLLAFGQRFGFLEAEGDLYDYFRSMDGFAVLVTLVADVPYIARLAGSPLLAPFRPRDTDASGLGKVLGLAHENVAARYRADGAQQQQQQQQQKGTDIMSSFMRYGLSQRESEAETMVLLLAGADNNAILLQTAMLYVLSSPRVYQRLKDEVRQAVVSGEASSPITFEQAKKLPYLQVCISFLQPHTERGQAALQSVIGHHIFILWCTPHSSVLLGAAITWAKLISIRLSFGSLFASNPRLSTGITRKSRRVATLFVACSFLKAPASAATMCLCRSARRSSVRMLTFSDRSAS</sequence>
<name>A0A1S8A8T3_ROSNE</name>
<keyword evidence="6" id="KW-0408">Iron</keyword>
<evidence type="ECO:0000256" key="3">
    <source>
        <dbReference type="ARBA" id="ARBA00022617"/>
    </source>
</evidence>
<accession>A0A1S8A8T3</accession>
<dbReference type="SUPFAM" id="SSF48264">
    <property type="entry name" value="Cytochrome P450"/>
    <property type="match status" value="1"/>
</dbReference>
<dbReference type="GO" id="GO:0020037">
    <property type="term" value="F:heme binding"/>
    <property type="evidence" value="ECO:0007669"/>
    <property type="project" value="InterPro"/>
</dbReference>
<dbReference type="GO" id="GO:0004497">
    <property type="term" value="F:monooxygenase activity"/>
    <property type="evidence" value="ECO:0007669"/>
    <property type="project" value="UniProtKB-KW"/>
</dbReference>
<comment type="similarity">
    <text evidence="2">Belongs to the cytochrome P450 family.</text>
</comment>
<dbReference type="GO" id="GO:0005506">
    <property type="term" value="F:iron ion binding"/>
    <property type="evidence" value="ECO:0007669"/>
    <property type="project" value="InterPro"/>
</dbReference>
<evidence type="ECO:0000256" key="8">
    <source>
        <dbReference type="SAM" id="Phobius"/>
    </source>
</evidence>
<keyword evidence="7" id="KW-0503">Monooxygenase</keyword>
<keyword evidence="8" id="KW-1133">Transmembrane helix</keyword>
<dbReference type="GO" id="GO:0016705">
    <property type="term" value="F:oxidoreductase activity, acting on paired donors, with incorporation or reduction of molecular oxygen"/>
    <property type="evidence" value="ECO:0007669"/>
    <property type="project" value="InterPro"/>
</dbReference>
<organism evidence="9">
    <name type="scientific">Rosellinia necatrix</name>
    <name type="common">White root-rot fungus</name>
    <dbReference type="NCBI Taxonomy" id="77044"/>
    <lineage>
        <taxon>Eukaryota</taxon>
        <taxon>Fungi</taxon>
        <taxon>Dikarya</taxon>
        <taxon>Ascomycota</taxon>
        <taxon>Pezizomycotina</taxon>
        <taxon>Sordariomycetes</taxon>
        <taxon>Xylariomycetidae</taxon>
        <taxon>Xylariales</taxon>
        <taxon>Xylariaceae</taxon>
        <taxon>Rosellinia</taxon>
    </lineage>
</organism>
<dbReference type="STRING" id="77044.A0A1S8A8T3"/>
<dbReference type="Pfam" id="PF00067">
    <property type="entry name" value="p450"/>
    <property type="match status" value="1"/>
</dbReference>
<evidence type="ECO:0000256" key="5">
    <source>
        <dbReference type="ARBA" id="ARBA00023002"/>
    </source>
</evidence>
<keyword evidence="8" id="KW-0472">Membrane</keyword>
<evidence type="ECO:0000256" key="1">
    <source>
        <dbReference type="ARBA" id="ARBA00001971"/>
    </source>
</evidence>